<protein>
    <submittedName>
        <fullName evidence="1">Uncharacterized protein</fullName>
    </submittedName>
</protein>
<evidence type="ECO:0000313" key="1">
    <source>
        <dbReference type="EMBL" id="WZE38274.1"/>
    </source>
</evidence>
<gene>
    <name evidence="1" type="ORF">EKO22_13090</name>
</gene>
<dbReference type="Gene3D" id="3.40.1350.10">
    <property type="match status" value="1"/>
</dbReference>
<dbReference type="InterPro" id="IPR011856">
    <property type="entry name" value="tRNA_endonuc-like_dom_sf"/>
</dbReference>
<dbReference type="EMBL" id="CP034671">
    <property type="protein sequence ID" value="WZE38274.1"/>
    <property type="molecule type" value="Genomic_DNA"/>
</dbReference>
<name>A0AAU6R6F3_SYNEL</name>
<dbReference type="GO" id="GO:0003676">
    <property type="term" value="F:nucleic acid binding"/>
    <property type="evidence" value="ECO:0007669"/>
    <property type="project" value="InterPro"/>
</dbReference>
<proteinExistence type="predicted"/>
<organism evidence="1">
    <name type="scientific">Synechococcus elongatus PCC 11802</name>
    <dbReference type="NCBI Taxonomy" id="2283154"/>
    <lineage>
        <taxon>Bacteria</taxon>
        <taxon>Bacillati</taxon>
        <taxon>Cyanobacteriota</taxon>
        <taxon>Cyanophyceae</taxon>
        <taxon>Synechococcales</taxon>
        <taxon>Synechococcaceae</taxon>
        <taxon>Synechococcus</taxon>
    </lineage>
</organism>
<dbReference type="AlphaFoldDB" id="A0AAU6R6F3"/>
<accession>A0AAU6R6F3</accession>
<dbReference type="RefSeq" id="WP_208678017.1">
    <property type="nucleotide sequence ID" value="NZ_CP034671.2"/>
</dbReference>
<reference evidence="1" key="1">
    <citation type="submission" date="2024-01" db="EMBL/GenBank/DDBJ databases">
        <title>Synechococcus elongatus PCC 11802, a close yet different native of Synechococcus elongatus PCC 11801.</title>
        <authorList>
            <person name="Jaiswal D."/>
            <person name="Sengupta A."/>
            <person name="Sengupta S."/>
            <person name="Pakrasi H.B."/>
            <person name="Wangikar P."/>
        </authorList>
    </citation>
    <scope>NUCLEOTIDE SEQUENCE</scope>
    <source>
        <strain evidence="1">PCC 11802</strain>
    </source>
</reference>
<sequence length="237" mass="27430">MTPVEFNPFEPLRRVSENGQDYWVAQEIAHLFDLRVLAPGLADWQYEKFSISFSNAYVSRQDLGFLLLELSNILCMTVSYGPLIDSFYIHNLAFEIYLGQSASAIFHASFNLAHDRSNFFNTEQTMYSYIDDNWKSMFPFASSIEKQVRLKNCGTADYVLDGIYPVEVKKLRADASAFRQLKKYIDHLKAPYGFVIAEDVEMKPPSYAKTHRLSNQEIRDYLLASHVHIKERWKAIA</sequence>